<reference evidence="1 2" key="1">
    <citation type="journal article" date="2019" name="Commun. Biol.">
        <title>The bagworm genome reveals a unique fibroin gene that provides high tensile strength.</title>
        <authorList>
            <person name="Kono N."/>
            <person name="Nakamura H."/>
            <person name="Ohtoshi R."/>
            <person name="Tomita M."/>
            <person name="Numata K."/>
            <person name="Arakawa K."/>
        </authorList>
    </citation>
    <scope>NUCLEOTIDE SEQUENCE [LARGE SCALE GENOMIC DNA]</scope>
</reference>
<evidence type="ECO:0000313" key="1">
    <source>
        <dbReference type="EMBL" id="GBP04848.1"/>
    </source>
</evidence>
<comment type="caution">
    <text evidence="1">The sequence shown here is derived from an EMBL/GenBank/DDBJ whole genome shotgun (WGS) entry which is preliminary data.</text>
</comment>
<dbReference type="OrthoDB" id="10050074at2759"/>
<accession>A0A4C1SUB9</accession>
<dbReference type="AlphaFoldDB" id="A0A4C1SUB9"/>
<evidence type="ECO:0000313" key="2">
    <source>
        <dbReference type="Proteomes" id="UP000299102"/>
    </source>
</evidence>
<dbReference type="EMBL" id="BGZK01000015">
    <property type="protein sequence ID" value="GBP04848.1"/>
    <property type="molecule type" value="Genomic_DNA"/>
</dbReference>
<gene>
    <name evidence="1" type="ORF">EVAR_3752_1</name>
</gene>
<keyword evidence="1" id="KW-0548">Nucleotidyltransferase</keyword>
<protein>
    <submittedName>
        <fullName evidence="1">Probable RNA-directed DNA polymerase from transposon X-element</fullName>
    </submittedName>
</protein>
<name>A0A4C1SUB9_EUMVA</name>
<keyword evidence="1" id="KW-0695">RNA-directed DNA polymerase</keyword>
<keyword evidence="2" id="KW-1185">Reference proteome</keyword>
<keyword evidence="1" id="KW-0808">Transferase</keyword>
<dbReference type="GO" id="GO:0003964">
    <property type="term" value="F:RNA-directed DNA polymerase activity"/>
    <property type="evidence" value="ECO:0007669"/>
    <property type="project" value="UniProtKB-KW"/>
</dbReference>
<proteinExistence type="predicted"/>
<organism evidence="1 2">
    <name type="scientific">Eumeta variegata</name>
    <name type="common">Bagworm moth</name>
    <name type="synonym">Eumeta japonica</name>
    <dbReference type="NCBI Taxonomy" id="151549"/>
    <lineage>
        <taxon>Eukaryota</taxon>
        <taxon>Metazoa</taxon>
        <taxon>Ecdysozoa</taxon>
        <taxon>Arthropoda</taxon>
        <taxon>Hexapoda</taxon>
        <taxon>Insecta</taxon>
        <taxon>Pterygota</taxon>
        <taxon>Neoptera</taxon>
        <taxon>Endopterygota</taxon>
        <taxon>Lepidoptera</taxon>
        <taxon>Glossata</taxon>
        <taxon>Ditrysia</taxon>
        <taxon>Tineoidea</taxon>
        <taxon>Psychidae</taxon>
        <taxon>Oiketicinae</taxon>
        <taxon>Eumeta</taxon>
    </lineage>
</organism>
<dbReference type="Proteomes" id="UP000299102">
    <property type="component" value="Unassembled WGS sequence"/>
</dbReference>
<sequence>MTYACSVFAHAAPTALNDLQIIQNNFRKRATDAQWYVKKSVLHRDLEFTTISKYMKDASERFFSIPINHPNPLISSAASYEPPPANHFIRRLRNVLTDPSDDLTTKVEKLNNGHKDLEE</sequence>